<feature type="domain" description="Rhamnogalacturonase A/B/Epimerase-like pectate lyase" evidence="5">
    <location>
        <begin position="33"/>
        <end position="84"/>
    </location>
</feature>
<dbReference type="Pfam" id="PF12708">
    <property type="entry name" value="Pect-lyase_RHGA_epim"/>
    <property type="match status" value="1"/>
</dbReference>
<dbReference type="InterPro" id="IPR012334">
    <property type="entry name" value="Pectin_lyas_fold"/>
</dbReference>
<reference evidence="6 7" key="1">
    <citation type="submission" date="2020-08" db="EMBL/GenBank/DDBJ databases">
        <title>Genomic Encyclopedia of Type Strains, Phase IV (KMG-IV): sequencing the most valuable type-strain genomes for metagenomic binning, comparative biology and taxonomic classification.</title>
        <authorList>
            <person name="Goeker M."/>
        </authorList>
    </citation>
    <scope>NUCLEOTIDE SEQUENCE [LARGE SCALE GENOMIC DNA]</scope>
    <source>
        <strain evidence="6 7">DSM 105074</strain>
    </source>
</reference>
<dbReference type="SUPFAM" id="SSF51126">
    <property type="entry name" value="Pectin lyase-like"/>
    <property type="match status" value="1"/>
</dbReference>
<dbReference type="InterPro" id="IPR051801">
    <property type="entry name" value="GH28_Enzymes"/>
</dbReference>
<evidence type="ECO:0000256" key="3">
    <source>
        <dbReference type="ARBA" id="ARBA00023295"/>
    </source>
</evidence>
<dbReference type="InterPro" id="IPR000743">
    <property type="entry name" value="Glyco_hydro_28"/>
</dbReference>
<evidence type="ECO:0000256" key="2">
    <source>
        <dbReference type="ARBA" id="ARBA00022801"/>
    </source>
</evidence>
<dbReference type="GO" id="GO:0004650">
    <property type="term" value="F:polygalacturonase activity"/>
    <property type="evidence" value="ECO:0007669"/>
    <property type="project" value="InterPro"/>
</dbReference>
<dbReference type="SMART" id="SM00710">
    <property type="entry name" value="PbH1"/>
    <property type="match status" value="6"/>
</dbReference>
<evidence type="ECO:0000313" key="7">
    <source>
        <dbReference type="Proteomes" id="UP000557307"/>
    </source>
</evidence>
<dbReference type="InterPro" id="IPR024535">
    <property type="entry name" value="RHGA/B-epi-like_pectate_lyase"/>
</dbReference>
<evidence type="ECO:0000313" key="6">
    <source>
        <dbReference type="EMBL" id="MBB5287234.1"/>
    </source>
</evidence>
<keyword evidence="2 4" id="KW-0378">Hydrolase</keyword>
<sequence>MPLKNTSLFSALLLVFMFTSAFYGLASPKKQLFSVKDYGAKGDGTSLDTKAIQATIDAAAGQGGGTVVLPPGKYLSGTIILKDHILLRIEAGAVLLGSTDMKDYPENIVMIDMVPGTTFSAPLVYAERARYVGIEGKGMIDGQGTRLNFPPLPAANYRPGLIRFNYCQFVTMEDIHLTRPARWTVHLRDSEDITIRNISIQSRSNRNNDGIDIDGCQRVKITGCTIDTEDDAIVLKSYRAHTVRDIVVANCILTSWCYAFKIGTETLGNVENVSVSNCVIYESHGIALQSMDGAQVRNVTISNITMNDCFAVLELRLGGRMRVYASEENDVLPTVPGKMENIIITNIQADNVAQSFDYICGIPGYPVEKVVLDNIRIRYKGGGKKEDAYAAIDDKIKDYPKWTLFGTLPSYGFFIRHAQDISISNLHLSVQEPDYRPALHCEKVTGLSVASSSFMGHLQGAPVIRLINTQEATIRHSTSSGPVATFIGIEGAASADTYLDSNYPAKAKQYYQVEKEVLQPKVR</sequence>
<dbReference type="RefSeq" id="WP_184179132.1">
    <property type="nucleotide sequence ID" value="NZ_JACHGF010000015.1"/>
</dbReference>
<dbReference type="Gene3D" id="2.160.20.10">
    <property type="entry name" value="Single-stranded right-handed beta-helix, Pectin lyase-like"/>
    <property type="match status" value="1"/>
</dbReference>
<dbReference type="EMBL" id="JACHGF010000015">
    <property type="protein sequence ID" value="MBB5287234.1"/>
    <property type="molecule type" value="Genomic_DNA"/>
</dbReference>
<dbReference type="PANTHER" id="PTHR31339">
    <property type="entry name" value="PECTIN LYASE-RELATED"/>
    <property type="match status" value="1"/>
</dbReference>
<evidence type="ECO:0000256" key="4">
    <source>
        <dbReference type="RuleBase" id="RU361169"/>
    </source>
</evidence>
<dbReference type="InterPro" id="IPR006626">
    <property type="entry name" value="PbH1"/>
</dbReference>
<evidence type="ECO:0000259" key="5">
    <source>
        <dbReference type="Pfam" id="PF12708"/>
    </source>
</evidence>
<keyword evidence="3 4" id="KW-0326">Glycosidase</keyword>
<dbReference type="Proteomes" id="UP000557307">
    <property type="component" value="Unassembled WGS sequence"/>
</dbReference>
<name>A0A840TVG0_9BACT</name>
<proteinExistence type="inferred from homology"/>
<accession>A0A840TVG0</accession>
<organism evidence="6 7">
    <name type="scientific">Rhabdobacter roseus</name>
    <dbReference type="NCBI Taxonomy" id="1655419"/>
    <lineage>
        <taxon>Bacteria</taxon>
        <taxon>Pseudomonadati</taxon>
        <taxon>Bacteroidota</taxon>
        <taxon>Cytophagia</taxon>
        <taxon>Cytophagales</taxon>
        <taxon>Cytophagaceae</taxon>
        <taxon>Rhabdobacter</taxon>
    </lineage>
</organism>
<comment type="caution">
    <text evidence="6">The sequence shown here is derived from an EMBL/GenBank/DDBJ whole genome shotgun (WGS) entry which is preliminary data.</text>
</comment>
<gene>
    <name evidence="6" type="ORF">HNQ92_005397</name>
</gene>
<dbReference type="AlphaFoldDB" id="A0A840TVG0"/>
<dbReference type="GO" id="GO:0005975">
    <property type="term" value="P:carbohydrate metabolic process"/>
    <property type="evidence" value="ECO:0007669"/>
    <property type="project" value="InterPro"/>
</dbReference>
<dbReference type="PANTHER" id="PTHR31339:SF9">
    <property type="entry name" value="PLASMIN AND FIBRONECTIN-BINDING PROTEIN A"/>
    <property type="match status" value="1"/>
</dbReference>
<comment type="similarity">
    <text evidence="1 4">Belongs to the glycosyl hydrolase 28 family.</text>
</comment>
<dbReference type="Pfam" id="PF00295">
    <property type="entry name" value="Glyco_hydro_28"/>
    <property type="match status" value="1"/>
</dbReference>
<keyword evidence="7" id="KW-1185">Reference proteome</keyword>
<protein>
    <submittedName>
        <fullName evidence="6">Polygalacturonase</fullName>
    </submittedName>
</protein>
<evidence type="ECO:0000256" key="1">
    <source>
        <dbReference type="ARBA" id="ARBA00008834"/>
    </source>
</evidence>
<dbReference type="InterPro" id="IPR011050">
    <property type="entry name" value="Pectin_lyase_fold/virulence"/>
</dbReference>